<dbReference type="Gene3D" id="2.40.30.10">
    <property type="entry name" value="Translation factors"/>
    <property type="match status" value="1"/>
</dbReference>
<dbReference type="CDD" id="cd06193">
    <property type="entry name" value="siderophore_interacting"/>
    <property type="match status" value="1"/>
</dbReference>
<name>A0ABP6SY96_9ACTN</name>
<reference evidence="3" key="1">
    <citation type="journal article" date="2019" name="Int. J. Syst. Evol. Microbiol.">
        <title>The Global Catalogue of Microorganisms (GCM) 10K type strain sequencing project: providing services to taxonomists for standard genome sequencing and annotation.</title>
        <authorList>
            <consortium name="The Broad Institute Genomics Platform"/>
            <consortium name="The Broad Institute Genome Sequencing Center for Infectious Disease"/>
            <person name="Wu L."/>
            <person name="Ma J."/>
        </authorList>
    </citation>
    <scope>NUCLEOTIDE SEQUENCE [LARGE SCALE GENOMIC DNA]</scope>
    <source>
        <strain evidence="3">JCM 9458</strain>
    </source>
</reference>
<feature type="domain" description="FAD-binding FR-type" evidence="1">
    <location>
        <begin position="11"/>
        <end position="109"/>
    </location>
</feature>
<dbReference type="PROSITE" id="PS51384">
    <property type="entry name" value="FAD_FR"/>
    <property type="match status" value="1"/>
</dbReference>
<dbReference type="InterPro" id="IPR039374">
    <property type="entry name" value="SIP_fam"/>
</dbReference>
<evidence type="ECO:0000259" key="1">
    <source>
        <dbReference type="PROSITE" id="PS51384"/>
    </source>
</evidence>
<comment type="caution">
    <text evidence="2">The sequence shown here is derived from an EMBL/GenBank/DDBJ whole genome shotgun (WGS) entry which is preliminary data.</text>
</comment>
<dbReference type="InterPro" id="IPR007037">
    <property type="entry name" value="SIP_rossman_dom"/>
</dbReference>
<dbReference type="Pfam" id="PF04954">
    <property type="entry name" value="SIP"/>
    <property type="match status" value="1"/>
</dbReference>
<dbReference type="EMBL" id="BAAAYN010000019">
    <property type="protein sequence ID" value="GAA3387855.1"/>
    <property type="molecule type" value="Genomic_DNA"/>
</dbReference>
<proteinExistence type="predicted"/>
<keyword evidence="3" id="KW-1185">Reference proteome</keyword>
<sequence>MVNMLTSLAHRVLTSAEVVAVTPIGGSAREVTLTAPEFGAWRCTAGQSVRLSVGNGLSLRTYSIWTHSGATLVLRGFSHADGPGSRWMAAAEPGVRVALTSPRGVFGLDPAAPWHLFIGDQTGAVPLLAMRAALPGSARVHGALVAADRIPPLGADLPWCLDGRLLDAVRSLDLPDEPGAAYVAGEQKACLAVRQYLRDERGWPRRSVRVSAHWTPGKRGME</sequence>
<organism evidence="2 3">
    <name type="scientific">Cryptosporangium minutisporangium</name>
    <dbReference type="NCBI Taxonomy" id="113569"/>
    <lineage>
        <taxon>Bacteria</taxon>
        <taxon>Bacillati</taxon>
        <taxon>Actinomycetota</taxon>
        <taxon>Actinomycetes</taxon>
        <taxon>Cryptosporangiales</taxon>
        <taxon>Cryptosporangiaceae</taxon>
        <taxon>Cryptosporangium</taxon>
    </lineage>
</organism>
<dbReference type="InterPro" id="IPR017927">
    <property type="entry name" value="FAD-bd_FR_type"/>
</dbReference>
<dbReference type="Proteomes" id="UP001501676">
    <property type="component" value="Unassembled WGS sequence"/>
</dbReference>
<evidence type="ECO:0000313" key="3">
    <source>
        <dbReference type="Proteomes" id="UP001501676"/>
    </source>
</evidence>
<gene>
    <name evidence="2" type="ORF">GCM10020369_31870</name>
</gene>
<dbReference type="Gene3D" id="3.40.50.80">
    <property type="entry name" value="Nucleotide-binding domain of ferredoxin-NADP reductase (FNR) module"/>
    <property type="match status" value="1"/>
</dbReference>
<dbReference type="InterPro" id="IPR039261">
    <property type="entry name" value="FNR_nucleotide-bd"/>
</dbReference>
<dbReference type="SUPFAM" id="SSF63380">
    <property type="entry name" value="Riboflavin synthase domain-like"/>
    <property type="match status" value="1"/>
</dbReference>
<protein>
    <recommendedName>
        <fullName evidence="1">FAD-binding FR-type domain-containing protein</fullName>
    </recommendedName>
</protein>
<dbReference type="PANTHER" id="PTHR30157:SF0">
    <property type="entry name" value="NADPH-DEPENDENT FERRIC-CHELATE REDUCTASE"/>
    <property type="match status" value="1"/>
</dbReference>
<dbReference type="RefSeq" id="WP_345728880.1">
    <property type="nucleotide sequence ID" value="NZ_BAAAYN010000019.1"/>
</dbReference>
<dbReference type="InterPro" id="IPR017938">
    <property type="entry name" value="Riboflavin_synthase-like_b-brl"/>
</dbReference>
<dbReference type="PANTHER" id="PTHR30157">
    <property type="entry name" value="FERRIC REDUCTASE, NADPH-DEPENDENT"/>
    <property type="match status" value="1"/>
</dbReference>
<evidence type="ECO:0000313" key="2">
    <source>
        <dbReference type="EMBL" id="GAA3387855.1"/>
    </source>
</evidence>
<accession>A0ABP6SY96</accession>